<protein>
    <submittedName>
        <fullName evidence="3 5">NAD(P)-binding protein</fullName>
    </submittedName>
</protein>
<organism evidence="3">
    <name type="scientific">Eremomyces bilateralis CBS 781.70</name>
    <dbReference type="NCBI Taxonomy" id="1392243"/>
    <lineage>
        <taxon>Eukaryota</taxon>
        <taxon>Fungi</taxon>
        <taxon>Dikarya</taxon>
        <taxon>Ascomycota</taxon>
        <taxon>Pezizomycotina</taxon>
        <taxon>Dothideomycetes</taxon>
        <taxon>Dothideomycetes incertae sedis</taxon>
        <taxon>Eremomycetales</taxon>
        <taxon>Eremomycetaceae</taxon>
        <taxon>Eremomyces</taxon>
    </lineage>
</organism>
<keyword evidence="2" id="KW-0560">Oxidoreductase</keyword>
<dbReference type="RefSeq" id="XP_033538376.1">
    <property type="nucleotide sequence ID" value="XM_033678692.1"/>
</dbReference>
<evidence type="ECO:0000256" key="1">
    <source>
        <dbReference type="ARBA" id="ARBA00006484"/>
    </source>
</evidence>
<comment type="similarity">
    <text evidence="1">Belongs to the short-chain dehydrogenases/reductases (SDR) family.</text>
</comment>
<dbReference type="InterPro" id="IPR036291">
    <property type="entry name" value="NAD(P)-bd_dom_sf"/>
</dbReference>
<dbReference type="PRINTS" id="PR00081">
    <property type="entry name" value="GDHRDH"/>
</dbReference>
<dbReference type="Pfam" id="PF00106">
    <property type="entry name" value="adh_short"/>
    <property type="match status" value="1"/>
</dbReference>
<dbReference type="Gene3D" id="3.40.50.720">
    <property type="entry name" value="NAD(P)-binding Rossmann-like Domain"/>
    <property type="match status" value="1"/>
</dbReference>
<sequence>MVAGINYWFAKLLLQRGCNVLIADIALLPEAKVLLEQYTSQPRAIFHNTDVTSWPDLDSMFDAGVTAFGNIDLVCPGAGIYEPHWSNFWHPPGTSVSKDAVDGGRYSILDINVTHPTRVTQMAISHFLNPPPGIEKVSPANPKRIVHISSVAGHVSGLANPMYIASKHAMHGLVRSLAMLETIGIRVNAVAPGLVKTPLWTDHPEKMKLVNEDKDQFCTPEQIADSMLRLCEKEDMVGGIILEVLPQERIVQEYNDPGPNPEHLSLSNGRKGVEDVFGWLGKAGWGVKGNV</sequence>
<dbReference type="PANTHER" id="PTHR44229:SF4">
    <property type="entry name" value="15-HYDROXYPROSTAGLANDIN DEHYDROGENASE [NAD(+)]"/>
    <property type="match status" value="1"/>
</dbReference>
<accession>A0A6G1GF55</accession>
<dbReference type="GO" id="GO:0016616">
    <property type="term" value="F:oxidoreductase activity, acting on the CH-OH group of donors, NAD or NADP as acceptor"/>
    <property type="evidence" value="ECO:0007669"/>
    <property type="project" value="TreeGrafter"/>
</dbReference>
<dbReference type="AlphaFoldDB" id="A0A6G1GF55"/>
<dbReference type="PANTHER" id="PTHR44229">
    <property type="entry name" value="15-HYDROXYPROSTAGLANDIN DEHYDROGENASE [NAD(+)]"/>
    <property type="match status" value="1"/>
</dbReference>
<dbReference type="SUPFAM" id="SSF51735">
    <property type="entry name" value="NAD(P)-binding Rossmann-fold domains"/>
    <property type="match status" value="1"/>
</dbReference>
<evidence type="ECO:0000313" key="3">
    <source>
        <dbReference type="EMBL" id="KAF1816745.1"/>
    </source>
</evidence>
<dbReference type="InterPro" id="IPR002347">
    <property type="entry name" value="SDR_fam"/>
</dbReference>
<name>A0A6G1GF55_9PEZI</name>
<gene>
    <name evidence="3 5" type="ORF">P152DRAFT_454985</name>
</gene>
<reference evidence="3 5" key="1">
    <citation type="submission" date="2020-01" db="EMBL/GenBank/DDBJ databases">
        <authorList>
            <consortium name="DOE Joint Genome Institute"/>
            <person name="Haridas S."/>
            <person name="Albert R."/>
            <person name="Binder M."/>
            <person name="Bloem J."/>
            <person name="Labutti K."/>
            <person name="Salamov A."/>
            <person name="Andreopoulos B."/>
            <person name="Baker S.E."/>
            <person name="Barry K."/>
            <person name="Bills G."/>
            <person name="Bluhm B.H."/>
            <person name="Cannon C."/>
            <person name="Castanera R."/>
            <person name="Culley D.E."/>
            <person name="Daum C."/>
            <person name="Ezra D."/>
            <person name="Gonzalez J.B."/>
            <person name="Henrissat B."/>
            <person name="Kuo A."/>
            <person name="Liang C."/>
            <person name="Lipzen A."/>
            <person name="Lutzoni F."/>
            <person name="Magnuson J."/>
            <person name="Mondo S."/>
            <person name="Nolan M."/>
            <person name="Ohm R."/>
            <person name="Pangilinan J."/>
            <person name="Park H.-J."/>
            <person name="Ramirez L."/>
            <person name="Alfaro M."/>
            <person name="Sun H."/>
            <person name="Tritt A."/>
            <person name="Yoshinaga Y."/>
            <person name="Zwiers L.-H."/>
            <person name="Turgeon B.G."/>
            <person name="Goodwin S.B."/>
            <person name="Spatafora J.W."/>
            <person name="Crous P.W."/>
            <person name="Grigoriev I.V."/>
        </authorList>
    </citation>
    <scope>NUCLEOTIDE SEQUENCE</scope>
    <source>
        <strain evidence="3 5">CBS 781.70</strain>
    </source>
</reference>
<dbReference type="OrthoDB" id="5296at2759"/>
<evidence type="ECO:0000313" key="4">
    <source>
        <dbReference type="Proteomes" id="UP000504638"/>
    </source>
</evidence>
<reference evidence="5" key="2">
    <citation type="submission" date="2020-04" db="EMBL/GenBank/DDBJ databases">
        <authorList>
            <consortium name="NCBI Genome Project"/>
        </authorList>
    </citation>
    <scope>NUCLEOTIDE SEQUENCE</scope>
    <source>
        <strain evidence="5">CBS 781.70</strain>
    </source>
</reference>
<proteinExistence type="inferred from homology"/>
<evidence type="ECO:0000313" key="5">
    <source>
        <dbReference type="RefSeq" id="XP_033538376.1"/>
    </source>
</evidence>
<evidence type="ECO:0000256" key="2">
    <source>
        <dbReference type="ARBA" id="ARBA00023002"/>
    </source>
</evidence>
<keyword evidence="4" id="KW-1185">Reference proteome</keyword>
<dbReference type="GeneID" id="54419262"/>
<dbReference type="EMBL" id="ML975150">
    <property type="protein sequence ID" value="KAF1816745.1"/>
    <property type="molecule type" value="Genomic_DNA"/>
</dbReference>
<dbReference type="GO" id="GO:0005737">
    <property type="term" value="C:cytoplasm"/>
    <property type="evidence" value="ECO:0007669"/>
    <property type="project" value="TreeGrafter"/>
</dbReference>
<dbReference type="FunFam" id="3.40.50.720:FF:000643">
    <property type="entry name" value="Short chain dehydrogenase/reductase family oxidoreductase, putative"/>
    <property type="match status" value="1"/>
</dbReference>
<dbReference type="Proteomes" id="UP000504638">
    <property type="component" value="Unplaced"/>
</dbReference>
<reference evidence="5" key="3">
    <citation type="submission" date="2025-04" db="UniProtKB">
        <authorList>
            <consortium name="RefSeq"/>
        </authorList>
    </citation>
    <scope>IDENTIFICATION</scope>
    <source>
        <strain evidence="5">CBS 781.70</strain>
    </source>
</reference>